<feature type="compositionally biased region" description="Low complexity" evidence="2">
    <location>
        <begin position="1429"/>
        <end position="1444"/>
    </location>
</feature>
<feature type="transmembrane region" description="Helical" evidence="3">
    <location>
        <begin position="1089"/>
        <end position="1109"/>
    </location>
</feature>
<feature type="transmembrane region" description="Helical" evidence="3">
    <location>
        <begin position="1144"/>
        <end position="1163"/>
    </location>
</feature>
<feature type="transmembrane region" description="Helical" evidence="3">
    <location>
        <begin position="1000"/>
        <end position="1017"/>
    </location>
</feature>
<accession>A0A1I8I2S9</accession>
<evidence type="ECO:0000313" key="5">
    <source>
        <dbReference type="WBParaSite" id="maker-uti_cns_0009542-snap-gene-0.4-mRNA-1"/>
    </source>
</evidence>
<evidence type="ECO:0000256" key="2">
    <source>
        <dbReference type="SAM" id="MobiDB-lite"/>
    </source>
</evidence>
<dbReference type="PANTHER" id="PTHR23248:SF9">
    <property type="entry name" value="PHOSPHOLIPID SCRAMBLASE"/>
    <property type="match status" value="1"/>
</dbReference>
<keyword evidence="3" id="KW-1133">Transmembrane helix</keyword>
<comment type="similarity">
    <text evidence="1">Belongs to the phospholipid scramblase family.</text>
</comment>
<dbReference type="WBParaSite" id="maker-uti_cns_0009542-snap-gene-0.4-mRNA-1">
    <property type="protein sequence ID" value="maker-uti_cns_0009542-snap-gene-0.4-mRNA-1"/>
    <property type="gene ID" value="maker-uti_cns_0009542-snap-gene-0.4"/>
</dbReference>
<feature type="transmembrane region" description="Helical" evidence="3">
    <location>
        <begin position="1029"/>
        <end position="1050"/>
    </location>
</feature>
<dbReference type="GO" id="GO:0017128">
    <property type="term" value="F:phospholipid scramblase activity"/>
    <property type="evidence" value="ECO:0007669"/>
    <property type="project" value="InterPro"/>
</dbReference>
<dbReference type="InterPro" id="IPR036259">
    <property type="entry name" value="MFS_trans_sf"/>
</dbReference>
<protein>
    <submittedName>
        <fullName evidence="5">MgtE domain-containing protein</fullName>
    </submittedName>
</protein>
<proteinExistence type="inferred from homology"/>
<dbReference type="Proteomes" id="UP000095280">
    <property type="component" value="Unplaced"/>
</dbReference>
<feature type="region of interest" description="Disordered" evidence="2">
    <location>
        <begin position="1373"/>
        <end position="1444"/>
    </location>
</feature>
<dbReference type="Gene3D" id="1.20.1250.20">
    <property type="entry name" value="MFS general substrate transporter like domains"/>
    <property type="match status" value="1"/>
</dbReference>
<evidence type="ECO:0000256" key="1">
    <source>
        <dbReference type="ARBA" id="ARBA00005350"/>
    </source>
</evidence>
<dbReference type="GO" id="GO:0005886">
    <property type="term" value="C:plasma membrane"/>
    <property type="evidence" value="ECO:0007669"/>
    <property type="project" value="TreeGrafter"/>
</dbReference>
<feature type="compositionally biased region" description="Gly residues" evidence="2">
    <location>
        <begin position="1375"/>
        <end position="1389"/>
    </location>
</feature>
<evidence type="ECO:0000256" key="3">
    <source>
        <dbReference type="SAM" id="Phobius"/>
    </source>
</evidence>
<keyword evidence="4" id="KW-1185">Reference proteome</keyword>
<dbReference type="Pfam" id="PF03803">
    <property type="entry name" value="Scramblase"/>
    <property type="match status" value="2"/>
</dbReference>
<feature type="region of interest" description="Disordered" evidence="2">
    <location>
        <begin position="35"/>
        <end position="118"/>
    </location>
</feature>
<keyword evidence="3" id="KW-0472">Membrane</keyword>
<feature type="region of interest" description="Disordered" evidence="2">
    <location>
        <begin position="826"/>
        <end position="854"/>
    </location>
</feature>
<feature type="transmembrane region" description="Helical" evidence="3">
    <location>
        <begin position="1062"/>
        <end position="1083"/>
    </location>
</feature>
<name>A0A1I8I2S9_9PLAT</name>
<feature type="transmembrane region" description="Helical" evidence="3">
    <location>
        <begin position="1276"/>
        <end position="1294"/>
    </location>
</feature>
<dbReference type="SUPFAM" id="SSF103473">
    <property type="entry name" value="MFS general substrate transporter"/>
    <property type="match status" value="1"/>
</dbReference>
<dbReference type="PANTHER" id="PTHR23248">
    <property type="entry name" value="PHOSPHOLIPID SCRAMBLASE-RELATED"/>
    <property type="match status" value="1"/>
</dbReference>
<feature type="region of interest" description="Disordered" evidence="2">
    <location>
        <begin position="160"/>
        <end position="188"/>
    </location>
</feature>
<keyword evidence="3" id="KW-0812">Transmembrane</keyword>
<feature type="transmembrane region" description="Helical" evidence="3">
    <location>
        <begin position="1306"/>
        <end position="1329"/>
    </location>
</feature>
<feature type="transmembrane region" description="Helical" evidence="3">
    <location>
        <begin position="1241"/>
        <end position="1264"/>
    </location>
</feature>
<feature type="compositionally biased region" description="Low complexity" evidence="2">
    <location>
        <begin position="87"/>
        <end position="102"/>
    </location>
</feature>
<organism evidence="4 5">
    <name type="scientific">Macrostomum lignano</name>
    <dbReference type="NCBI Taxonomy" id="282301"/>
    <lineage>
        <taxon>Eukaryota</taxon>
        <taxon>Metazoa</taxon>
        <taxon>Spiralia</taxon>
        <taxon>Lophotrochozoa</taxon>
        <taxon>Platyhelminthes</taxon>
        <taxon>Rhabditophora</taxon>
        <taxon>Macrostomorpha</taxon>
        <taxon>Macrostomida</taxon>
        <taxon>Macrostomidae</taxon>
        <taxon>Macrostomum</taxon>
    </lineage>
</organism>
<reference evidence="5" key="1">
    <citation type="submission" date="2016-11" db="UniProtKB">
        <authorList>
            <consortium name="WormBaseParasite"/>
        </authorList>
    </citation>
    <scope>IDENTIFICATION</scope>
</reference>
<dbReference type="InterPro" id="IPR005552">
    <property type="entry name" value="Scramblase"/>
</dbReference>
<sequence length="2291" mass="240591">NRNEQNFTFAWATGSCWRMDRCRSRPRAAAAAAATWAASAGPLSTAPSSRRHRRTVHPPVDRGAPAPAALASPPDPATSRMQHGCRTRASTPASLSSSWPSLGLRPRNTLTATGNSRPCERSMPCNWVKRLDHVTRIAGIAKVLVQVYGLVAGDAPAIVQHSQGQRGRQQQQQPDTEADSDRHHHRVAPTVRVRPVAAAALGHADAALVEPAAADAVGRARAAAPEADFALGVAGGAAGCGVPGKPVRLFTIGVAAVVDAVAKAGDAEPTSGAPAAAGTLRMTGGLHALGAGLVDSLCRVPGLAQAAHPEQRHSFGALQRRQAQVAQLTENLQACVAEPLRVDVQHRLQLGGLPDGTAVSPQAVSLGVRKDRRRQTAGAAVGCSLAGPADSVDWQFAASPIVSGHLDRTLGQAEPAVRALLEAGRAGPDADVANLQGAVVAAHDDALARVVVRRAGVFALAIAADVSAGEAGAASTRAAAAEAVAVAAGLPASILEAGAAAAVVAAAPTGALTAVEPGRPADALASVNVQFVASVAVQLRIARHTGIGRVQPDLRAVVPQWSHRGDAVLQSLAGRFKQLVPGDAAGQVTVENLVQLAAEQHRALQDGAEAGQLQLHGIGRLANLQRVVGRLAQLVVAADSPETGQAEHAKVDAEHEQAAADLLDGVQEVGAHVAHLRVQQRCLVHEVHADVLDGEVAVSVALAGRINRSSSSGVIALASSIVPACVASVLRAAAAAGGHRHPLVGEFAQTGPEKYFSQLAPRLGHLPAPPRILAGLRDVAGLRNGAAAAPATFDLVYGHSLAAADFLLSGIGEGALLWRWTRPARRSSQPTREGSGRGQPCLHPSAMDTLDEEERLDPRVKRTIGILDTWERCHLDEIKEQKRNAEQAISDSEIGFILDRIVPDGGTAWFLVVSTWISNGITNGVGFAYGLLLSGIVDDVSSAASTSCGRNATTAAACAEAAGPSLPLLTTVGTVHNCLLYLTTPIILLHSNRVRRLSDFAFMGALLTALGLFLSALTDFRRHSGLLLMHFSVTAGLGLAIQTTLQATILSHNFNRRMSTAAGITSSGSGMFSGLLSIGVSVLNAQLGVRFSFLLLAVLSLPGLVYTQFWRANRDFLLLQKWVRTPVPLLTELLTARVLRNRRYLTLFLSVLCLYSGLFYPWMMLMECAKARLAKAQLPLVAYVYMARGFSNALLRCLVGLAAATDCIRSRLLCALPINQSLLLWGLLTLLTGLQTASLPVLFLAAGITAIGESLVITSLPTLVARLTNPADTPAGLVLMNLAFSLASLVPPTLLSIVTDSLGGNFLPAFVACCAFAVLGVLLSLTLAVRLPCGGGGGGGGGDAAGVDVGGGGAVSENERYIALDASMTATPATLGGGGGSSGGGGGAGPRRTAAAVSRAPQQPAARSDAECESRTQKPLGKGMDNKVQPMAQKQQQQQPQQQPVTIPAITGQQMQWMSQPTAVTSGCPNGLEYLTVLDQVLIKQKKEFFEMMSGIEMQNKYVVRNSMGQQVYYAKECGLRPNGGEPRSVQPAVNAVRQRELQLAVVELRNAGALAVLGGDLLDLEDMAHKVPESGLGGHRVGGENAHLVERRLRHRFGGQAAADNASNFIAHRFDLLKEFIEIAASDTCVRQCCGPQRPFELAIEDNMGNEVIHVSRPYKCMCYHQLFSCCKCCFDEVTVEAPPGVKVGKVTQVYGACQIRYNIIDERDNTVFIIDGPSYCKCYCPGDDIPFKLVAKDSGLEIGRVSKQWSNLMQEYFTDADNFGIAFPLDLDVKLKAVVLGACFLIDFMFFEQGGSVASSLRSARFCLASAESIVEPAVHNFEMAHPPGASGAPALRLLGPVKVPDSGGRVAAGGASLLLHVIGLAAAAAALGRGGACSAEKCTDASSDVSACAAGTRRCRGEPHRRRSVGWGVASKLWQARALYPECTAHLLHNRSDQESVMVTLMRLQSEALSRMQGSRWPMALAGLGKPAEHSFVQLSNISPGQFRLLGAEHQAEVLPGDEVLLGHRQAAPEANRHLAGQADGLAPQAGLQLGKHGGLAAPGRVGVELQQVDSELVVDQKVDAEDAKRVARTVAIVEEVAEHGRHGADLRVQLPLGPVAIPQPVPLVEVVVELVRKPGGDLLELAERPGLLGLHALVGEVDGQVRRGGVVGQRAEPHEARVHEDEVAQLTGCGCAHACASAGSRARRDFAISVELALVGHQRPLNVALHDDLIAGHVLKLAAGQKAEQVFPDGVTLAGTGNHNIEFVLVRFRCQVIGSCLVTSLGVAETVKGFADPVKRKKVFDQY</sequence>
<feature type="compositionally biased region" description="Low complexity" evidence="2">
    <location>
        <begin position="163"/>
        <end position="173"/>
    </location>
</feature>
<evidence type="ECO:0000313" key="4">
    <source>
        <dbReference type="Proteomes" id="UP000095280"/>
    </source>
</evidence>